<dbReference type="Proteomes" id="UP001562425">
    <property type="component" value="Unassembled WGS sequence"/>
</dbReference>
<proteinExistence type="predicted"/>
<organism evidence="1 2">
    <name type="scientific">Culex pipiens pipiens</name>
    <name type="common">Northern house mosquito</name>
    <dbReference type="NCBI Taxonomy" id="38569"/>
    <lineage>
        <taxon>Eukaryota</taxon>
        <taxon>Metazoa</taxon>
        <taxon>Ecdysozoa</taxon>
        <taxon>Arthropoda</taxon>
        <taxon>Hexapoda</taxon>
        <taxon>Insecta</taxon>
        <taxon>Pterygota</taxon>
        <taxon>Neoptera</taxon>
        <taxon>Endopterygota</taxon>
        <taxon>Diptera</taxon>
        <taxon>Nematocera</taxon>
        <taxon>Culicoidea</taxon>
        <taxon>Culicidae</taxon>
        <taxon>Culicinae</taxon>
        <taxon>Culicini</taxon>
        <taxon>Culex</taxon>
        <taxon>Culex</taxon>
    </lineage>
</organism>
<dbReference type="EMBL" id="JBEHCU010014438">
    <property type="protein sequence ID" value="KAL1373376.1"/>
    <property type="molecule type" value="Genomic_DNA"/>
</dbReference>
<sequence>VPARKTLPQHTGTSCRGHRATPATHHFALTRRRLAVC</sequence>
<protein>
    <submittedName>
        <fullName evidence="1">Uncharacterized protein</fullName>
    </submittedName>
</protein>
<keyword evidence="2" id="KW-1185">Reference proteome</keyword>
<evidence type="ECO:0000313" key="2">
    <source>
        <dbReference type="Proteomes" id="UP001562425"/>
    </source>
</evidence>
<gene>
    <name evidence="1" type="ORF">pipiens_005188</name>
</gene>
<feature type="non-terminal residue" evidence="1">
    <location>
        <position position="1"/>
    </location>
</feature>
<comment type="caution">
    <text evidence="1">The sequence shown here is derived from an EMBL/GenBank/DDBJ whole genome shotgun (WGS) entry which is preliminary data.</text>
</comment>
<reference evidence="1 2" key="1">
    <citation type="submission" date="2024-05" db="EMBL/GenBank/DDBJ databases">
        <title>Culex pipiens pipiens assembly and annotation.</title>
        <authorList>
            <person name="Alout H."/>
            <person name="Durand T."/>
        </authorList>
    </citation>
    <scope>NUCLEOTIDE SEQUENCE [LARGE SCALE GENOMIC DNA]</scope>
    <source>
        <strain evidence="1">HA-2024</strain>
        <tissue evidence="1">Whole body</tissue>
    </source>
</reference>
<name>A0ABD1CAH1_CULPP</name>
<evidence type="ECO:0000313" key="1">
    <source>
        <dbReference type="EMBL" id="KAL1373376.1"/>
    </source>
</evidence>
<accession>A0ABD1CAH1</accession>
<dbReference type="AlphaFoldDB" id="A0ABD1CAH1"/>